<keyword evidence="2" id="KW-1185">Reference proteome</keyword>
<organism evidence="1 2">
    <name type="scientific">Jaapia argillacea MUCL 33604</name>
    <dbReference type="NCBI Taxonomy" id="933084"/>
    <lineage>
        <taxon>Eukaryota</taxon>
        <taxon>Fungi</taxon>
        <taxon>Dikarya</taxon>
        <taxon>Basidiomycota</taxon>
        <taxon>Agaricomycotina</taxon>
        <taxon>Agaricomycetes</taxon>
        <taxon>Agaricomycetidae</taxon>
        <taxon>Jaapiales</taxon>
        <taxon>Jaapiaceae</taxon>
        <taxon>Jaapia</taxon>
    </lineage>
</organism>
<protein>
    <submittedName>
        <fullName evidence="1">Uncharacterized protein</fullName>
    </submittedName>
</protein>
<sequence length="157" mass="17549">MKLYLCGLLNGFEVLSSLTIVNPNGLGRGAVRINDLAIKYPLPCPVTYWGHFMWVLGDDSGEIVVTGTNPTPLELYVFNPPTGTAMSLWSSYGISVNLLRAYLEIFDNQKRTWNESDTRQALVESVYIWKKGYGYPGQHRLDSSDNPSDKPLLYGVV</sequence>
<evidence type="ECO:0000313" key="1">
    <source>
        <dbReference type="EMBL" id="KDQ52226.1"/>
    </source>
</evidence>
<name>A0A067PPH5_9AGAM</name>
<dbReference type="InParanoid" id="A0A067PPH5"/>
<gene>
    <name evidence="1" type="ORF">JAAARDRAFT_198404</name>
</gene>
<dbReference type="Proteomes" id="UP000027265">
    <property type="component" value="Unassembled WGS sequence"/>
</dbReference>
<dbReference type="HOGENOM" id="CLU_1678168_0_0_1"/>
<proteinExistence type="predicted"/>
<reference evidence="2" key="1">
    <citation type="journal article" date="2014" name="Proc. Natl. Acad. Sci. U.S.A.">
        <title>Extensive sampling of basidiomycete genomes demonstrates inadequacy of the white-rot/brown-rot paradigm for wood decay fungi.</title>
        <authorList>
            <person name="Riley R."/>
            <person name="Salamov A.A."/>
            <person name="Brown D.W."/>
            <person name="Nagy L.G."/>
            <person name="Floudas D."/>
            <person name="Held B.W."/>
            <person name="Levasseur A."/>
            <person name="Lombard V."/>
            <person name="Morin E."/>
            <person name="Otillar R."/>
            <person name="Lindquist E.A."/>
            <person name="Sun H."/>
            <person name="LaButti K.M."/>
            <person name="Schmutz J."/>
            <person name="Jabbour D."/>
            <person name="Luo H."/>
            <person name="Baker S.E."/>
            <person name="Pisabarro A.G."/>
            <person name="Walton J.D."/>
            <person name="Blanchette R.A."/>
            <person name="Henrissat B."/>
            <person name="Martin F."/>
            <person name="Cullen D."/>
            <person name="Hibbett D.S."/>
            <person name="Grigoriev I.V."/>
        </authorList>
    </citation>
    <scope>NUCLEOTIDE SEQUENCE [LARGE SCALE GENOMIC DNA]</scope>
    <source>
        <strain evidence="2">MUCL 33604</strain>
    </source>
</reference>
<evidence type="ECO:0000313" key="2">
    <source>
        <dbReference type="Proteomes" id="UP000027265"/>
    </source>
</evidence>
<dbReference type="AlphaFoldDB" id="A0A067PPH5"/>
<dbReference type="EMBL" id="KL197741">
    <property type="protein sequence ID" value="KDQ52226.1"/>
    <property type="molecule type" value="Genomic_DNA"/>
</dbReference>
<accession>A0A067PPH5</accession>